<dbReference type="EMBL" id="BART01040142">
    <property type="protein sequence ID" value="GAH26468.1"/>
    <property type="molecule type" value="Genomic_DNA"/>
</dbReference>
<accession>X1G0E6</accession>
<evidence type="ECO:0000313" key="1">
    <source>
        <dbReference type="EMBL" id="GAH26468.1"/>
    </source>
</evidence>
<dbReference type="Gene3D" id="3.20.20.210">
    <property type="match status" value="1"/>
</dbReference>
<feature type="non-terminal residue" evidence="1">
    <location>
        <position position="1"/>
    </location>
</feature>
<organism evidence="1">
    <name type="scientific">marine sediment metagenome</name>
    <dbReference type="NCBI Taxonomy" id="412755"/>
    <lineage>
        <taxon>unclassified sequences</taxon>
        <taxon>metagenomes</taxon>
        <taxon>ecological metagenomes</taxon>
    </lineage>
</organism>
<comment type="caution">
    <text evidence="1">The sequence shown here is derived from an EMBL/GenBank/DDBJ whole genome shotgun (WGS) entry which is preliminary data.</text>
</comment>
<name>X1G0E6_9ZZZZ</name>
<gene>
    <name evidence="1" type="ORF">S01H4_65532</name>
</gene>
<protein>
    <submittedName>
        <fullName evidence="1">Uncharacterized protein</fullName>
    </submittedName>
</protein>
<dbReference type="SUPFAM" id="SSF51726">
    <property type="entry name" value="UROD/MetE-like"/>
    <property type="match status" value="1"/>
</dbReference>
<sequence>NLNYNKHTVADTKQVSDDCIKKLRTAAEGGGYWLAFGCEIPRELPVNNMKAIMRTLKTSGKYPIQ</sequence>
<proteinExistence type="predicted"/>
<dbReference type="AlphaFoldDB" id="X1G0E6"/>
<dbReference type="InterPro" id="IPR038071">
    <property type="entry name" value="UROD/MetE-like_sf"/>
</dbReference>
<reference evidence="1" key="1">
    <citation type="journal article" date="2014" name="Front. Microbiol.">
        <title>High frequency of phylogenetically diverse reductive dehalogenase-homologous genes in deep subseafloor sedimentary metagenomes.</title>
        <authorList>
            <person name="Kawai M."/>
            <person name="Futagami T."/>
            <person name="Toyoda A."/>
            <person name="Takaki Y."/>
            <person name="Nishi S."/>
            <person name="Hori S."/>
            <person name="Arai W."/>
            <person name="Tsubouchi T."/>
            <person name="Morono Y."/>
            <person name="Uchiyama I."/>
            <person name="Ito T."/>
            <person name="Fujiyama A."/>
            <person name="Inagaki F."/>
            <person name="Takami H."/>
        </authorList>
    </citation>
    <scope>NUCLEOTIDE SEQUENCE</scope>
    <source>
        <strain evidence="1">Expedition CK06-06</strain>
    </source>
</reference>